<proteinExistence type="predicted"/>
<accession>A0ACC1N811</accession>
<reference evidence="1" key="1">
    <citation type="submission" date="2022-08" db="EMBL/GenBank/DDBJ databases">
        <title>Genome Sequence of Lecanicillium fungicola.</title>
        <authorList>
            <person name="Buettner E."/>
        </authorList>
    </citation>
    <scope>NUCLEOTIDE SEQUENCE</scope>
    <source>
        <strain evidence="1">Babe33</strain>
    </source>
</reference>
<dbReference type="EMBL" id="JANJQO010000709">
    <property type="protein sequence ID" value="KAJ2975425.1"/>
    <property type="molecule type" value="Genomic_DNA"/>
</dbReference>
<comment type="caution">
    <text evidence="1">The sequence shown here is derived from an EMBL/GenBank/DDBJ whole genome shotgun (WGS) entry which is preliminary data.</text>
</comment>
<organism evidence="1 2">
    <name type="scientific">Zarea fungicola</name>
    <dbReference type="NCBI Taxonomy" id="93591"/>
    <lineage>
        <taxon>Eukaryota</taxon>
        <taxon>Fungi</taxon>
        <taxon>Dikarya</taxon>
        <taxon>Ascomycota</taxon>
        <taxon>Pezizomycotina</taxon>
        <taxon>Sordariomycetes</taxon>
        <taxon>Hypocreomycetidae</taxon>
        <taxon>Hypocreales</taxon>
        <taxon>Cordycipitaceae</taxon>
        <taxon>Zarea</taxon>
    </lineage>
</organism>
<name>A0ACC1N811_9HYPO</name>
<evidence type="ECO:0000313" key="1">
    <source>
        <dbReference type="EMBL" id="KAJ2975425.1"/>
    </source>
</evidence>
<protein>
    <submittedName>
        <fullName evidence="1">Uncharacterized protein</fullName>
    </submittedName>
</protein>
<evidence type="ECO:0000313" key="2">
    <source>
        <dbReference type="Proteomes" id="UP001143910"/>
    </source>
</evidence>
<keyword evidence="2" id="KW-1185">Reference proteome</keyword>
<sequence length="471" mass="53106">MQRLQVVKAGAEVTDAKAVADLIRLELRQQLEPILKRIDGATEHIDRIATAFSSDNVQVDMPNIKHAPGETLIGPICVMASSNPQTRIKRQNVFQSSVTHRISTWIGELSITVRTYRQRRLGIYSRRFQLRADIIPQPWLCCRGLCMLYSSEPDRHGYINICPSISIINVIPFDSELYSLMKDDDLTGFRQLLGTGRVGIWDVNDLGWGLLQLVERQGITIQSVSFFLVSCVMAAEPSTAADILTHLKRFISEYSDDDIDGKRLDGWTELYYDSLVRSAGQVSKAAVECANQLIQFGHILRPCDWDYPDLNQVAFLLEIYLITGGNPNEIGPSGECLIIFALNLITFALRIDSDTLDARQELSVRLLASLIRAGAFFEDIVMFRDCYDCIGTLDFMAFKLGIWDIWNDALKVCGLHSGAVSRESHRMSVIFRRLRGATRTSVDEVDIIGDLDCSGLRRRNIRGRHRDDAEE</sequence>
<gene>
    <name evidence="1" type="ORF">NQ176_g5528</name>
</gene>
<dbReference type="Proteomes" id="UP001143910">
    <property type="component" value="Unassembled WGS sequence"/>
</dbReference>